<comment type="caution">
    <text evidence="2">The sequence shown here is derived from an EMBL/GenBank/DDBJ whole genome shotgun (WGS) entry which is preliminary data.</text>
</comment>
<dbReference type="EMBL" id="CAKXAJ010026296">
    <property type="protein sequence ID" value="CAH2265931.1"/>
    <property type="molecule type" value="Genomic_DNA"/>
</dbReference>
<feature type="compositionally biased region" description="Basic and acidic residues" evidence="1">
    <location>
        <begin position="28"/>
        <end position="42"/>
    </location>
</feature>
<organism evidence="2 3">
    <name type="scientific">Pararge aegeria aegeria</name>
    <dbReference type="NCBI Taxonomy" id="348720"/>
    <lineage>
        <taxon>Eukaryota</taxon>
        <taxon>Metazoa</taxon>
        <taxon>Ecdysozoa</taxon>
        <taxon>Arthropoda</taxon>
        <taxon>Hexapoda</taxon>
        <taxon>Insecta</taxon>
        <taxon>Pterygota</taxon>
        <taxon>Neoptera</taxon>
        <taxon>Endopterygota</taxon>
        <taxon>Lepidoptera</taxon>
        <taxon>Glossata</taxon>
        <taxon>Ditrysia</taxon>
        <taxon>Papilionoidea</taxon>
        <taxon>Nymphalidae</taxon>
        <taxon>Satyrinae</taxon>
        <taxon>Satyrini</taxon>
        <taxon>Parargina</taxon>
        <taxon>Pararge</taxon>
    </lineage>
</organism>
<evidence type="ECO:0000256" key="1">
    <source>
        <dbReference type="SAM" id="MobiDB-lite"/>
    </source>
</evidence>
<feature type="region of interest" description="Disordered" evidence="1">
    <location>
        <begin position="1"/>
        <end position="45"/>
    </location>
</feature>
<feature type="region of interest" description="Disordered" evidence="1">
    <location>
        <begin position="90"/>
        <end position="110"/>
    </location>
</feature>
<name>A0A8S4SK70_9NEOP</name>
<feature type="compositionally biased region" description="Low complexity" evidence="1">
    <location>
        <begin position="95"/>
        <end position="105"/>
    </location>
</feature>
<sequence>MRGKREKLLATPSSGERRPGSPEADEQNTEHYHQRDCAELEVRAPGSRLRRKKKRILLSTTTKGLVQRYLSTHLDSSSRLDPNRSYWRAPLSPRASGTGSGVSVASDKEGDGHLSCRVASHWAGPRQGVSLRCA</sequence>
<dbReference type="OrthoDB" id="6893221at2759"/>
<dbReference type="AlphaFoldDB" id="A0A8S4SK70"/>
<protein>
    <submittedName>
        <fullName evidence="2">Jg5841 protein</fullName>
    </submittedName>
</protein>
<accession>A0A8S4SK70</accession>
<dbReference type="Proteomes" id="UP000838756">
    <property type="component" value="Unassembled WGS sequence"/>
</dbReference>
<evidence type="ECO:0000313" key="2">
    <source>
        <dbReference type="EMBL" id="CAH2265931.1"/>
    </source>
</evidence>
<evidence type="ECO:0000313" key="3">
    <source>
        <dbReference type="Proteomes" id="UP000838756"/>
    </source>
</evidence>
<proteinExistence type="predicted"/>
<gene>
    <name evidence="2" type="primary">jg5841</name>
    <name evidence="2" type="ORF">PAEG_LOCUS25118</name>
</gene>
<keyword evidence="3" id="KW-1185">Reference proteome</keyword>
<reference evidence="2" key="1">
    <citation type="submission" date="2022-03" db="EMBL/GenBank/DDBJ databases">
        <authorList>
            <person name="Lindestad O."/>
        </authorList>
    </citation>
    <scope>NUCLEOTIDE SEQUENCE</scope>
</reference>